<dbReference type="InterPro" id="IPR046757">
    <property type="entry name" value="YL1_N"/>
</dbReference>
<dbReference type="FunCoup" id="A0A6P8ZRF6">
    <property type="interactions" value="2099"/>
</dbReference>
<dbReference type="KEGG" id="tpal:117649157"/>
<organism evidence="6">
    <name type="scientific">Thrips palmi</name>
    <name type="common">Melon thrips</name>
    <dbReference type="NCBI Taxonomy" id="161013"/>
    <lineage>
        <taxon>Eukaryota</taxon>
        <taxon>Metazoa</taxon>
        <taxon>Ecdysozoa</taxon>
        <taxon>Arthropoda</taxon>
        <taxon>Hexapoda</taxon>
        <taxon>Insecta</taxon>
        <taxon>Pterygota</taxon>
        <taxon>Neoptera</taxon>
        <taxon>Paraneoptera</taxon>
        <taxon>Thysanoptera</taxon>
        <taxon>Terebrantia</taxon>
        <taxon>Thripoidea</taxon>
        <taxon>Thripidae</taxon>
        <taxon>Thrips</taxon>
    </lineage>
</organism>
<dbReference type="Pfam" id="PF05764">
    <property type="entry name" value="YL1"/>
    <property type="match status" value="1"/>
</dbReference>
<dbReference type="RefSeq" id="XP_034247519.1">
    <property type="nucleotide sequence ID" value="XM_034391628.1"/>
</dbReference>
<evidence type="ECO:0000256" key="3">
    <source>
        <dbReference type="SAM" id="MobiDB-lite"/>
    </source>
</evidence>
<dbReference type="CTD" id="34516"/>
<evidence type="ECO:0000256" key="1">
    <source>
        <dbReference type="ARBA" id="ARBA00006832"/>
    </source>
</evidence>
<evidence type="ECO:0000256" key="2">
    <source>
        <dbReference type="ARBA" id="ARBA00020000"/>
    </source>
</evidence>
<dbReference type="InParanoid" id="A0A6P8ZRF6"/>
<dbReference type="PANTHER" id="PTHR13275:SF4">
    <property type="entry name" value="VACUOLAR PROTEIN SORTING-ASSOCIATED PROTEIN 72 HOMOLOG"/>
    <property type="match status" value="1"/>
</dbReference>
<feature type="compositionally biased region" description="Acidic residues" evidence="3">
    <location>
        <begin position="51"/>
        <end position="67"/>
    </location>
</feature>
<evidence type="ECO:0000313" key="6">
    <source>
        <dbReference type="RefSeq" id="XP_034247519.1"/>
    </source>
</evidence>
<reference evidence="6" key="1">
    <citation type="submission" date="2025-08" db="UniProtKB">
        <authorList>
            <consortium name="RefSeq"/>
        </authorList>
    </citation>
    <scope>IDENTIFICATION</scope>
    <source>
        <tissue evidence="6">Total insect</tissue>
    </source>
</reference>
<comment type="similarity">
    <text evidence="1">Belongs to the VPS72/YL1 family.</text>
</comment>
<accession>A0A6P8ZRF6</accession>
<sequence length="405" mass="46681">MLATTRTRRSNAGAGMAKLLEDIQEDEFYKSTYGGFEESEEDNDFNSGDEKEVEDDVDSDFSIEEKDEPISDHEDEGPKRQKKVVTKAYKEPKPAPPPGAVEKKPREPKKRKPKMTADMYERKSIRKSTVKKSEETQLRVKKRKEEGPRKHRRNREYFYEPTQEEKLAEAMVTEEENLKSLEKYQKMELEKKKTRGVKKGITGPTIRYLSVAMPVLEDLPISDNGLTNDEKINVDDTSDDVSMSENPNELSPTREQDEKKREEGQAAESSQSKPYPLCERTFLTFSDESTFRRAFRLRRRRQPQRSYCLITRQRAKYKDPATLAPFCNTSTFRVLRDVLALHLEQRPNNDPETVQWLEYKRKEREARQAAAQQLACKVRLTPSMQAVHALQAVQSQSSSAAASSA</sequence>
<feature type="compositionally biased region" description="Polar residues" evidence="3">
    <location>
        <begin position="240"/>
        <end position="251"/>
    </location>
</feature>
<feature type="compositionally biased region" description="Basic and acidic residues" evidence="3">
    <location>
        <begin position="131"/>
        <end position="148"/>
    </location>
</feature>
<name>A0A6P8ZRF6_THRPL</name>
<feature type="region of interest" description="Disordered" evidence="3">
    <location>
        <begin position="1"/>
        <end position="160"/>
    </location>
</feature>
<dbReference type="InterPro" id="IPR013272">
    <property type="entry name" value="Vps72/YL1_C"/>
</dbReference>
<dbReference type="Pfam" id="PF08265">
    <property type="entry name" value="YL1_C"/>
    <property type="match status" value="1"/>
</dbReference>
<dbReference type="SMART" id="SM00993">
    <property type="entry name" value="YL1_C"/>
    <property type="match status" value="1"/>
</dbReference>
<feature type="region of interest" description="Disordered" evidence="3">
    <location>
        <begin position="222"/>
        <end position="273"/>
    </location>
</feature>
<evidence type="ECO:0000259" key="4">
    <source>
        <dbReference type="SMART" id="SM00993"/>
    </source>
</evidence>
<evidence type="ECO:0000313" key="5">
    <source>
        <dbReference type="Proteomes" id="UP000515158"/>
    </source>
</evidence>
<dbReference type="GeneID" id="117649157"/>
<keyword evidence="5" id="KW-1185">Reference proteome</keyword>
<feature type="compositionally biased region" description="Basic and acidic residues" evidence="3">
    <location>
        <begin position="252"/>
        <end position="264"/>
    </location>
</feature>
<protein>
    <recommendedName>
        <fullName evidence="2">Vacuolar protein sorting-associated protein 72 homolog</fullName>
    </recommendedName>
</protein>
<dbReference type="Proteomes" id="UP000515158">
    <property type="component" value="Unplaced"/>
</dbReference>
<dbReference type="GO" id="GO:0005634">
    <property type="term" value="C:nucleus"/>
    <property type="evidence" value="ECO:0007669"/>
    <property type="project" value="TreeGrafter"/>
</dbReference>
<dbReference type="OrthoDB" id="78296at2759"/>
<dbReference type="AlphaFoldDB" id="A0A6P8ZRF6"/>
<feature type="compositionally biased region" description="Basic and acidic residues" evidence="3">
    <location>
        <begin position="68"/>
        <end position="79"/>
    </location>
</feature>
<gene>
    <name evidence="6" type="primary">LOC117649157</name>
</gene>
<dbReference type="PANTHER" id="PTHR13275">
    <property type="entry name" value="YL-1 PROTEIN TRANSCRIPTION FACTOR-LIKE 1"/>
    <property type="match status" value="1"/>
</dbReference>
<feature type="domain" description="Vps72/YL1 C-terminal" evidence="4">
    <location>
        <begin position="306"/>
        <end position="335"/>
    </location>
</feature>
<proteinExistence type="inferred from homology"/>